<gene>
    <name evidence="3" type="ORF">DV707_17700</name>
    <name evidence="4" type="ORF">SAMN04488133_3450</name>
</gene>
<protein>
    <submittedName>
        <fullName evidence="4">CAAX protease self-immunity</fullName>
    </submittedName>
    <submittedName>
        <fullName evidence="3">CPBP family intramembrane metalloprotease</fullName>
    </submittedName>
</protein>
<organism evidence="4 5">
    <name type="scientific">Halobellus limi</name>
    <dbReference type="NCBI Taxonomy" id="699433"/>
    <lineage>
        <taxon>Archaea</taxon>
        <taxon>Methanobacteriati</taxon>
        <taxon>Methanobacteriota</taxon>
        <taxon>Stenosarchaea group</taxon>
        <taxon>Halobacteria</taxon>
        <taxon>Halobacteriales</taxon>
        <taxon>Haloferacaceae</taxon>
        <taxon>Halobellus</taxon>
    </lineage>
</organism>
<dbReference type="Pfam" id="PF02517">
    <property type="entry name" value="Rce1-like"/>
    <property type="match status" value="1"/>
</dbReference>
<evidence type="ECO:0000259" key="2">
    <source>
        <dbReference type="Pfam" id="PF02517"/>
    </source>
</evidence>
<dbReference type="Proteomes" id="UP000296733">
    <property type="component" value="Plasmid unnamed3"/>
</dbReference>
<feature type="transmembrane region" description="Helical" evidence="1">
    <location>
        <begin position="98"/>
        <end position="118"/>
    </location>
</feature>
<dbReference type="EMBL" id="CP031314">
    <property type="protein sequence ID" value="QCC49568.1"/>
    <property type="molecule type" value="Genomic_DNA"/>
</dbReference>
<dbReference type="GO" id="GO:0004175">
    <property type="term" value="F:endopeptidase activity"/>
    <property type="evidence" value="ECO:0007669"/>
    <property type="project" value="UniProtKB-ARBA"/>
</dbReference>
<dbReference type="RefSeq" id="WP_103992989.1">
    <property type="nucleotide sequence ID" value="NZ_CP031314.1"/>
</dbReference>
<name>A0A1H6CG78_9EURY</name>
<keyword evidence="5" id="KW-1185">Reference proteome</keyword>
<sequence length="295" mass="32131">MKNAGLDSHNAEPLTFRAGLPLLGVFIAFMAIFLAGWTAYVTPTLQHVFGLSSTDPWRVVLNVFPGAIMLSVGYGVLRLEGIRSRDVGFSWPHARSGTAWFVGIIVVLNVLLLLVAVVTGGQLSWSYTDLTPVLIIVYALINWIFVGIAEELVARAYMQNKLIALLGGGQDRFRKALAIVVAAVLFALWHVPQRLLIGGLDVSQLPLNLLLLLVAGLVFGVLYETTRNVIFVGLLHGAYNFAPIVANVRYATEGSADIQFLLLLAVAGPVVIGVWGYYRWAHDHRTSDFRPPVAG</sequence>
<feature type="transmembrane region" description="Helical" evidence="1">
    <location>
        <begin position="173"/>
        <end position="191"/>
    </location>
</feature>
<geneLocation type="plasmid" evidence="3">
    <name>unnamed3</name>
</geneLocation>
<evidence type="ECO:0000313" key="6">
    <source>
        <dbReference type="Proteomes" id="UP000296733"/>
    </source>
</evidence>
<keyword evidence="4" id="KW-0645">Protease</keyword>
<dbReference type="InterPro" id="IPR003675">
    <property type="entry name" value="Rce1/LyrA-like_dom"/>
</dbReference>
<evidence type="ECO:0000313" key="5">
    <source>
        <dbReference type="Proteomes" id="UP000236740"/>
    </source>
</evidence>
<accession>A0A1H6CG78</accession>
<keyword evidence="1" id="KW-1133">Transmembrane helix</keyword>
<evidence type="ECO:0000313" key="3">
    <source>
        <dbReference type="EMBL" id="QCC49568.1"/>
    </source>
</evidence>
<feature type="transmembrane region" description="Helical" evidence="1">
    <location>
        <begin position="20"/>
        <end position="39"/>
    </location>
</feature>
<feature type="transmembrane region" description="Helical" evidence="1">
    <location>
        <begin position="59"/>
        <end position="77"/>
    </location>
</feature>
<dbReference type="GO" id="GO:0080120">
    <property type="term" value="P:CAAX-box protein maturation"/>
    <property type="evidence" value="ECO:0007669"/>
    <property type="project" value="UniProtKB-ARBA"/>
</dbReference>
<dbReference type="EMBL" id="FNVN01000007">
    <property type="protein sequence ID" value="SEG72020.1"/>
    <property type="molecule type" value="Genomic_DNA"/>
</dbReference>
<feature type="transmembrane region" description="Helical" evidence="1">
    <location>
        <begin position="258"/>
        <end position="278"/>
    </location>
</feature>
<dbReference type="Proteomes" id="UP000236740">
    <property type="component" value="Unassembled WGS sequence"/>
</dbReference>
<feature type="transmembrane region" description="Helical" evidence="1">
    <location>
        <begin position="203"/>
        <end position="222"/>
    </location>
</feature>
<proteinExistence type="predicted"/>
<reference evidence="3 6" key="2">
    <citation type="journal article" date="2019" name="Nat. Commun.">
        <title>A new type of DNA phosphorothioation-based antiviral system in archaea.</title>
        <authorList>
            <person name="Xiong L."/>
            <person name="Liu S."/>
            <person name="Chen S."/>
            <person name="Xiao Y."/>
            <person name="Zhu B."/>
            <person name="Gao Y."/>
            <person name="Zhang Y."/>
            <person name="Chen B."/>
            <person name="Luo J."/>
            <person name="Deng Z."/>
            <person name="Chen X."/>
            <person name="Wang L."/>
            <person name="Chen S."/>
        </authorList>
    </citation>
    <scope>NUCLEOTIDE SEQUENCE [LARGE SCALE GENOMIC DNA]</scope>
    <source>
        <strain evidence="3 6">CGMCC 1.10331</strain>
        <plasmid evidence="3 6">unnamed3</plasmid>
    </source>
</reference>
<keyword evidence="1" id="KW-0812">Transmembrane</keyword>
<feature type="domain" description="CAAX prenyl protease 2/Lysostaphin resistance protein A-like" evidence="2">
    <location>
        <begin position="134"/>
        <end position="241"/>
    </location>
</feature>
<keyword evidence="3" id="KW-0378">Hydrolase</keyword>
<keyword evidence="3" id="KW-0482">Metalloprotease</keyword>
<feature type="transmembrane region" description="Helical" evidence="1">
    <location>
        <begin position="229"/>
        <end position="246"/>
    </location>
</feature>
<evidence type="ECO:0000256" key="1">
    <source>
        <dbReference type="SAM" id="Phobius"/>
    </source>
</evidence>
<keyword evidence="1" id="KW-0472">Membrane</keyword>
<dbReference type="GO" id="GO:0006508">
    <property type="term" value="P:proteolysis"/>
    <property type="evidence" value="ECO:0007669"/>
    <property type="project" value="UniProtKB-KW"/>
</dbReference>
<reference evidence="4 5" key="1">
    <citation type="submission" date="2016-10" db="EMBL/GenBank/DDBJ databases">
        <authorList>
            <person name="de Groot N.N."/>
        </authorList>
    </citation>
    <scope>NUCLEOTIDE SEQUENCE [LARGE SCALE GENOMIC DNA]</scope>
    <source>
        <strain evidence="4 5">CGMCC 1.10331</strain>
    </source>
</reference>
<dbReference type="GeneID" id="39859960"/>
<dbReference type="KEGG" id="hlm:DV707_17700"/>
<keyword evidence="3" id="KW-0614">Plasmid</keyword>
<feature type="transmembrane region" description="Helical" evidence="1">
    <location>
        <begin position="130"/>
        <end position="153"/>
    </location>
</feature>
<evidence type="ECO:0000313" key="4">
    <source>
        <dbReference type="EMBL" id="SEG72020.1"/>
    </source>
</evidence>
<dbReference type="GO" id="GO:0008237">
    <property type="term" value="F:metallopeptidase activity"/>
    <property type="evidence" value="ECO:0007669"/>
    <property type="project" value="UniProtKB-KW"/>
</dbReference>
<dbReference type="AlphaFoldDB" id="A0A1H6CG78"/>